<evidence type="ECO:0000313" key="4">
    <source>
        <dbReference type="EMBL" id="KAH7260445.1"/>
    </source>
</evidence>
<organism evidence="4 5">
    <name type="scientific">Fusarium solani</name>
    <name type="common">Filamentous fungus</name>
    <dbReference type="NCBI Taxonomy" id="169388"/>
    <lineage>
        <taxon>Eukaryota</taxon>
        <taxon>Fungi</taxon>
        <taxon>Dikarya</taxon>
        <taxon>Ascomycota</taxon>
        <taxon>Pezizomycotina</taxon>
        <taxon>Sordariomycetes</taxon>
        <taxon>Hypocreomycetidae</taxon>
        <taxon>Hypocreales</taxon>
        <taxon>Nectriaceae</taxon>
        <taxon>Fusarium</taxon>
        <taxon>Fusarium solani species complex</taxon>
    </lineage>
</organism>
<keyword evidence="2" id="KW-0547">Nucleotide-binding</keyword>
<dbReference type="OrthoDB" id="439046at2759"/>
<dbReference type="InterPro" id="IPR040198">
    <property type="entry name" value="Fido_containing"/>
</dbReference>
<dbReference type="Pfam" id="PF02661">
    <property type="entry name" value="Fic"/>
    <property type="match status" value="1"/>
</dbReference>
<dbReference type="EMBL" id="JAGTJS010000008">
    <property type="protein sequence ID" value="KAH7260445.1"/>
    <property type="molecule type" value="Genomic_DNA"/>
</dbReference>
<keyword evidence="5" id="KW-1185">Reference proteome</keyword>
<name>A0A9P9KKG2_FUSSL</name>
<feature type="active site" evidence="1">
    <location>
        <position position="263"/>
    </location>
</feature>
<reference evidence="4" key="1">
    <citation type="journal article" date="2021" name="Nat. Commun.">
        <title>Genetic determinants of endophytism in the Arabidopsis root mycobiome.</title>
        <authorList>
            <person name="Mesny F."/>
            <person name="Miyauchi S."/>
            <person name="Thiergart T."/>
            <person name="Pickel B."/>
            <person name="Atanasova L."/>
            <person name="Karlsson M."/>
            <person name="Huettel B."/>
            <person name="Barry K.W."/>
            <person name="Haridas S."/>
            <person name="Chen C."/>
            <person name="Bauer D."/>
            <person name="Andreopoulos W."/>
            <person name="Pangilinan J."/>
            <person name="LaButti K."/>
            <person name="Riley R."/>
            <person name="Lipzen A."/>
            <person name="Clum A."/>
            <person name="Drula E."/>
            <person name="Henrissat B."/>
            <person name="Kohler A."/>
            <person name="Grigoriev I.V."/>
            <person name="Martin F.M."/>
            <person name="Hacquard S."/>
        </authorList>
    </citation>
    <scope>NUCLEOTIDE SEQUENCE</scope>
    <source>
        <strain evidence="4">FSSC 5 MPI-SDFR-AT-0091</strain>
    </source>
</reference>
<dbReference type="SUPFAM" id="SSF140931">
    <property type="entry name" value="Fic-like"/>
    <property type="match status" value="1"/>
</dbReference>
<evidence type="ECO:0000313" key="5">
    <source>
        <dbReference type="Proteomes" id="UP000736672"/>
    </source>
</evidence>
<evidence type="ECO:0000259" key="3">
    <source>
        <dbReference type="PROSITE" id="PS51459"/>
    </source>
</evidence>
<comment type="caution">
    <text evidence="4">The sequence shown here is derived from an EMBL/GenBank/DDBJ whole genome shotgun (WGS) entry which is preliminary data.</text>
</comment>
<evidence type="ECO:0000256" key="1">
    <source>
        <dbReference type="PIRSR" id="PIRSR640198-1"/>
    </source>
</evidence>
<dbReference type="InterPro" id="IPR036597">
    <property type="entry name" value="Fido-like_dom_sf"/>
</dbReference>
<dbReference type="PANTHER" id="PTHR13504:SF38">
    <property type="entry name" value="FIDO DOMAIN-CONTAINING PROTEIN"/>
    <property type="match status" value="1"/>
</dbReference>
<feature type="domain" description="Fido" evidence="3">
    <location>
        <begin position="174"/>
        <end position="339"/>
    </location>
</feature>
<gene>
    <name evidence="4" type="ORF">B0J15DRAFT_548040</name>
</gene>
<feature type="binding site" evidence="2">
    <location>
        <begin position="267"/>
        <end position="274"/>
    </location>
    <ligand>
        <name>ATP</name>
        <dbReference type="ChEBI" id="CHEBI:30616"/>
    </ligand>
</feature>
<dbReference type="PROSITE" id="PS51459">
    <property type="entry name" value="FIDO"/>
    <property type="match status" value="1"/>
</dbReference>
<accession>A0A9P9KKG2</accession>
<dbReference type="Gene3D" id="1.10.3290.10">
    <property type="entry name" value="Fido-like domain"/>
    <property type="match status" value="1"/>
</dbReference>
<dbReference type="GO" id="GO:0005524">
    <property type="term" value="F:ATP binding"/>
    <property type="evidence" value="ECO:0007669"/>
    <property type="project" value="UniProtKB-KW"/>
</dbReference>
<keyword evidence="2" id="KW-0067">ATP-binding</keyword>
<sequence length="355" mass="40343">MSLQREGHLGQSLRRMMTFTPLNSEAADVWPLQLTIVQDEAYDYNSLGETDPDDLHSEFRTCLHDMMTWTTSKHDVLDEHLVDLLSRMIFGSNMIEDAGGGLEITLKLCGAIFRGQHILEQDRNADYQVLEGHLRRKGLPHAEEDVIQAYREITKHTEAAYYIIKEVCLEGKELSEAIILETHRLLTYKIDAGEIPWNEYAGVYRKWPVCTGFHQYMTHSMVPTAMKKMISSLEDDVKAAIDAGGIDPVVLAAKYCHVFVNIHPFLDGNGRTCRLILNAILLKYGGTIVCIGEHDEDRQEYLRIASNASFAEGNREDMEGVPEALRPKYYKELASFVLLHARNSMVKIRELLEQG</sequence>
<dbReference type="AlphaFoldDB" id="A0A9P9KKG2"/>
<proteinExistence type="predicted"/>
<dbReference type="PANTHER" id="PTHR13504">
    <property type="entry name" value="FIDO DOMAIN-CONTAINING PROTEIN DDB_G0283145"/>
    <property type="match status" value="1"/>
</dbReference>
<dbReference type="Proteomes" id="UP000736672">
    <property type="component" value="Unassembled WGS sequence"/>
</dbReference>
<evidence type="ECO:0000256" key="2">
    <source>
        <dbReference type="PIRSR" id="PIRSR640198-2"/>
    </source>
</evidence>
<protein>
    <submittedName>
        <fullName evidence="4">Fido domain-containing protein</fullName>
    </submittedName>
</protein>
<dbReference type="InterPro" id="IPR003812">
    <property type="entry name" value="Fido"/>
</dbReference>